<accession>A0A3A4RA82</accession>
<dbReference type="Gene3D" id="2.160.10.10">
    <property type="entry name" value="Hexapeptide repeat proteins"/>
    <property type="match status" value="1"/>
</dbReference>
<dbReference type="EMBL" id="QZJZ01000004">
    <property type="protein sequence ID" value="RJP62161.1"/>
    <property type="molecule type" value="Genomic_DNA"/>
</dbReference>
<name>A0A3A4RA82_9BACT</name>
<evidence type="ECO:0000313" key="3">
    <source>
        <dbReference type="Proteomes" id="UP000266426"/>
    </source>
</evidence>
<dbReference type="AlphaFoldDB" id="A0A3A4RA82"/>
<feature type="domain" description="DUF4954" evidence="1">
    <location>
        <begin position="39"/>
        <end position="353"/>
    </location>
</feature>
<comment type="caution">
    <text evidence="2">The sequence shown here is derived from an EMBL/GenBank/DDBJ whole genome shotgun (WGS) entry which is preliminary data.</text>
</comment>
<dbReference type="InterPro" id="IPR032533">
    <property type="entry name" value="DUF4954"/>
</dbReference>
<proteinExistence type="predicted"/>
<dbReference type="InterPro" id="IPR011004">
    <property type="entry name" value="Trimer_LpxA-like_sf"/>
</dbReference>
<protein>
    <submittedName>
        <fullName evidence="2">DUF4954 family protein</fullName>
    </submittedName>
</protein>
<evidence type="ECO:0000259" key="1">
    <source>
        <dbReference type="Pfam" id="PF16314"/>
    </source>
</evidence>
<dbReference type="Proteomes" id="UP000266426">
    <property type="component" value="Unassembled WGS sequence"/>
</dbReference>
<gene>
    <name evidence="2" type="ORF">C4541_00275</name>
</gene>
<reference evidence="2 3" key="1">
    <citation type="journal article" date="2017" name="ISME J.">
        <title>Energy and carbon metabolisms in a deep terrestrial subsurface fluid microbial community.</title>
        <authorList>
            <person name="Momper L."/>
            <person name="Jungbluth S.P."/>
            <person name="Lee M.D."/>
            <person name="Amend J.P."/>
        </authorList>
    </citation>
    <scope>NUCLEOTIDE SEQUENCE [LARGE SCALE GENOMIC DNA]</scope>
    <source>
        <strain evidence="2">SURF_26</strain>
    </source>
</reference>
<dbReference type="SUPFAM" id="SSF51161">
    <property type="entry name" value="Trimeric LpxA-like enzymes"/>
    <property type="match status" value="1"/>
</dbReference>
<organism evidence="2 3">
    <name type="scientific">Candidatus Auribacter fodinae</name>
    <dbReference type="NCBI Taxonomy" id="2093366"/>
    <lineage>
        <taxon>Bacteria</taxon>
        <taxon>Pseudomonadati</taxon>
        <taxon>Candidatus Auribacterota</taxon>
        <taxon>Candidatus Auribacteria</taxon>
        <taxon>Candidatus Auribacterales</taxon>
        <taxon>Candidatus Auribacteraceae</taxon>
        <taxon>Candidatus Auribacter</taxon>
    </lineage>
</organism>
<evidence type="ECO:0000313" key="2">
    <source>
        <dbReference type="EMBL" id="RJP62161.1"/>
    </source>
</evidence>
<sequence length="641" mass="70004">MEAVMAEIKINVIQELEKAIAGSPIIKAVQAASTAPKGRKLTNGEIDQLKAQGNFSCNWGLISVADKFTADNIWGCYFHGPNYIGCQTGDAEVDGKYVWYGLASSNFCGTEIMDNVSIIECRSISGYRINSGANLNNVGELAMEGESAFGVGQELPIAIETGGREVYTYPEITVDVAAKVASSRHDKDLLGKYASLVDSYKKKVTSARGVVEKNAVIKNCPRIINAYIGEGAKVNNALLVKNSTIYSACGEATDVSDGAYVVKSIVQWGCEVTSMAIVANSVLVEHSHVERHGKVTDSLIGPNTGIAEGEVTACLVGPFVGFHHQSLLIAAYWPEGKGNIGYGANVGSNHTSKAPDQELWAGEGLFYGLSVNIKFPSNYSRAPYSIIATGVSALPQRFEFPFSLMNTPGAVTTGISPAYNEVMPGWVLSDNIFTVKRNEGKYMKRNKAKRSELVFEVFRPEIIDLMIDARKRLQVSQIKDVYTSKEIKGLGKNYMYESSRNAGIEAYTFYLKYYGLKGLYTQVKQLVAANKKDALKTILSAKSSDARWEHERTVLLQELPGKSLSEYLSLLGEMENQIAASVRISKEKDDKRGAEIIPDYNDSHELAKDNSFVKQTQKEADELNAELQKLIKSVDTVAVNA</sequence>
<dbReference type="Pfam" id="PF16314">
    <property type="entry name" value="DUF4954"/>
    <property type="match status" value="1"/>
</dbReference>